<organism evidence="10 11">
    <name type="scientific">Ricinus communis</name>
    <name type="common">Castor bean</name>
    <dbReference type="NCBI Taxonomy" id="3988"/>
    <lineage>
        <taxon>Eukaryota</taxon>
        <taxon>Viridiplantae</taxon>
        <taxon>Streptophyta</taxon>
        <taxon>Embryophyta</taxon>
        <taxon>Tracheophyta</taxon>
        <taxon>Spermatophyta</taxon>
        <taxon>Magnoliopsida</taxon>
        <taxon>eudicotyledons</taxon>
        <taxon>Gunneridae</taxon>
        <taxon>Pentapetalae</taxon>
        <taxon>rosids</taxon>
        <taxon>fabids</taxon>
        <taxon>Malpighiales</taxon>
        <taxon>Euphorbiaceae</taxon>
        <taxon>Acalyphoideae</taxon>
        <taxon>Acalypheae</taxon>
        <taxon>Ricinus</taxon>
    </lineage>
</organism>
<gene>
    <name evidence="10" type="ORF">RCOM_1013950</name>
</gene>
<dbReference type="GO" id="GO:0030154">
    <property type="term" value="P:cell differentiation"/>
    <property type="evidence" value="ECO:0007669"/>
    <property type="project" value="UniProtKB-KW"/>
</dbReference>
<dbReference type="InterPro" id="IPR039617">
    <property type="entry name" value="CLAVATA3-CLE"/>
</dbReference>
<dbReference type="PANTHER" id="PTHR36016:SF10">
    <property type="entry name" value="CLAVATA3_ESR (CLE)-RELATED PROTEIN 6-LIKE"/>
    <property type="match status" value="1"/>
</dbReference>
<evidence type="ECO:0000256" key="6">
    <source>
        <dbReference type="ARBA" id="ARBA00023180"/>
    </source>
</evidence>
<evidence type="ECO:0000256" key="5">
    <source>
        <dbReference type="ARBA" id="ARBA00022782"/>
    </source>
</evidence>
<dbReference type="InParanoid" id="B9S971"/>
<evidence type="ECO:0000256" key="8">
    <source>
        <dbReference type="SAM" id="MobiDB-lite"/>
    </source>
</evidence>
<dbReference type="GO" id="GO:0005576">
    <property type="term" value="C:extracellular region"/>
    <property type="evidence" value="ECO:0007669"/>
    <property type="project" value="UniProtKB-SubCell"/>
</dbReference>
<protein>
    <submittedName>
        <fullName evidence="10">Uncharacterized protein</fullName>
    </submittedName>
</protein>
<keyword evidence="5" id="KW-0221">Differentiation</keyword>
<evidence type="ECO:0000313" key="11">
    <source>
        <dbReference type="Proteomes" id="UP000008311"/>
    </source>
</evidence>
<feature type="chain" id="PRO_5002891614" evidence="9">
    <location>
        <begin position="28"/>
        <end position="90"/>
    </location>
</feature>
<dbReference type="AlphaFoldDB" id="B9S971"/>
<evidence type="ECO:0000313" key="10">
    <source>
        <dbReference type="EMBL" id="EEF39840.1"/>
    </source>
</evidence>
<keyword evidence="3" id="KW-0964">Secreted</keyword>
<keyword evidence="7" id="KW-0379">Hydroxylation</keyword>
<reference evidence="11" key="1">
    <citation type="journal article" date="2010" name="Nat. Biotechnol.">
        <title>Draft genome sequence of the oilseed species Ricinus communis.</title>
        <authorList>
            <person name="Chan A.P."/>
            <person name="Crabtree J."/>
            <person name="Zhao Q."/>
            <person name="Lorenzi H."/>
            <person name="Orvis J."/>
            <person name="Puiu D."/>
            <person name="Melake-Berhan A."/>
            <person name="Jones K.M."/>
            <person name="Redman J."/>
            <person name="Chen G."/>
            <person name="Cahoon E.B."/>
            <person name="Gedil M."/>
            <person name="Stanke M."/>
            <person name="Haas B.J."/>
            <person name="Wortman J.R."/>
            <person name="Fraser-Liggett C.M."/>
            <person name="Ravel J."/>
            <person name="Rabinowicz P.D."/>
        </authorList>
    </citation>
    <scope>NUCLEOTIDE SEQUENCE [LARGE SCALE GENOMIC DNA]</scope>
    <source>
        <strain evidence="11">cv. Hale</strain>
    </source>
</reference>
<sequence>MAKSSTILSVSLLIFMILSANVINSHALSFRGVRSLHKRINSKVLLQQLGYDLSKMRHVIKKGVTDAGTSRITPGGPDPEHHSQPTAALP</sequence>
<evidence type="ECO:0000256" key="9">
    <source>
        <dbReference type="SAM" id="SignalP"/>
    </source>
</evidence>
<feature type="region of interest" description="Disordered" evidence="8">
    <location>
        <begin position="64"/>
        <end position="90"/>
    </location>
</feature>
<evidence type="ECO:0000256" key="1">
    <source>
        <dbReference type="ARBA" id="ARBA00004239"/>
    </source>
</evidence>
<keyword evidence="6" id="KW-0325">Glycoprotein</keyword>
<keyword evidence="4 9" id="KW-0732">Signal</keyword>
<evidence type="ECO:0000256" key="2">
    <source>
        <dbReference type="ARBA" id="ARBA00005416"/>
    </source>
</evidence>
<keyword evidence="11" id="KW-1185">Reference proteome</keyword>
<accession>B9S971</accession>
<evidence type="ECO:0000256" key="7">
    <source>
        <dbReference type="ARBA" id="ARBA00023278"/>
    </source>
</evidence>
<dbReference type="EMBL" id="EQ973895">
    <property type="protein sequence ID" value="EEF39840.1"/>
    <property type="molecule type" value="Genomic_DNA"/>
</dbReference>
<comment type="similarity">
    <text evidence="2">Belongs to the CLV3/ESR signal peptide family.</text>
</comment>
<dbReference type="PANTHER" id="PTHR36016">
    <property type="entry name" value="CLAVATA3/ESR (CLE)-RELATED PROTEIN 7"/>
    <property type="match status" value="1"/>
</dbReference>
<evidence type="ECO:0000256" key="3">
    <source>
        <dbReference type="ARBA" id="ARBA00022525"/>
    </source>
</evidence>
<name>B9S971_RICCO</name>
<proteinExistence type="inferred from homology"/>
<comment type="subcellular location">
    <subcellularLocation>
        <location evidence="1">Secreted</location>
        <location evidence="1">Extracellular space</location>
    </subcellularLocation>
</comment>
<evidence type="ECO:0000256" key="4">
    <source>
        <dbReference type="ARBA" id="ARBA00022729"/>
    </source>
</evidence>
<dbReference type="eggNOG" id="ENOG502SGCI">
    <property type="taxonomic scope" value="Eukaryota"/>
</dbReference>
<dbReference type="Proteomes" id="UP000008311">
    <property type="component" value="Unassembled WGS sequence"/>
</dbReference>
<feature type="signal peptide" evidence="9">
    <location>
        <begin position="1"/>
        <end position="27"/>
    </location>
</feature>